<dbReference type="InterPro" id="IPR019109">
    <property type="entry name" value="MamF_MmsF"/>
</dbReference>
<dbReference type="EMBL" id="AYHA01000046">
    <property type="protein sequence ID" value="ESS02120.1"/>
    <property type="molecule type" value="Genomic_DNA"/>
</dbReference>
<dbReference type="AlphaFoldDB" id="A0A829LX33"/>
<evidence type="ECO:0000256" key="2">
    <source>
        <dbReference type="ARBA" id="ARBA00022692"/>
    </source>
</evidence>
<sequence length="120" mass="12980">MMNEQTLTNRIVGGLSYLAVLFLPVLFPLIVWIVARQDNPPLAHHGKVAFWTQLAPFLVVIALLVVVAILNAVGISASHHTITGGAAWLNILWVVALLVGSAALFAYNIVMAVLVFLGRR</sequence>
<feature type="transmembrane region" description="Helical" evidence="5">
    <location>
        <begin position="54"/>
        <end position="75"/>
    </location>
</feature>
<keyword evidence="2 5" id="KW-0812">Transmembrane</keyword>
<feature type="transmembrane region" description="Helical" evidence="5">
    <location>
        <begin position="12"/>
        <end position="34"/>
    </location>
</feature>
<proteinExistence type="predicted"/>
<accession>A0A829LX33</accession>
<reference evidence="6 7" key="2">
    <citation type="journal article" date="2015" name="Genome Announc.">
        <title>Draft Genome Sequence of Lactobacillus fermentum NB-22.</title>
        <authorList>
            <person name="Chaplin A.V."/>
            <person name="Shkoporov A.N."/>
            <person name="Efimov B.A."/>
            <person name="Pikina A.P."/>
            <person name="Borisova O.Y."/>
            <person name="Gladko I.A."/>
            <person name="Postnikova E.A."/>
            <person name="Lordkipanidze A.E."/>
            <person name="Kafarskaia L.I."/>
        </authorList>
    </citation>
    <scope>NUCLEOTIDE SEQUENCE [LARGE SCALE GENOMIC DNA]</scope>
    <source>
        <strain evidence="6 7">NB-22</strain>
    </source>
</reference>
<evidence type="ECO:0000256" key="4">
    <source>
        <dbReference type="ARBA" id="ARBA00023136"/>
    </source>
</evidence>
<keyword evidence="4 5" id="KW-0472">Membrane</keyword>
<evidence type="ECO:0000313" key="6">
    <source>
        <dbReference type="EMBL" id="ESS02120.1"/>
    </source>
</evidence>
<organism evidence="6 7">
    <name type="scientific">Limosilactobacillus fermentum NB-22</name>
    <dbReference type="NCBI Taxonomy" id="1408443"/>
    <lineage>
        <taxon>Bacteria</taxon>
        <taxon>Bacillati</taxon>
        <taxon>Bacillota</taxon>
        <taxon>Bacilli</taxon>
        <taxon>Lactobacillales</taxon>
        <taxon>Lactobacillaceae</taxon>
        <taxon>Limosilactobacillus</taxon>
    </lineage>
</organism>
<comment type="subcellular location">
    <subcellularLocation>
        <location evidence="1">Membrane</location>
        <topology evidence="1">Multi-pass membrane protein</topology>
    </subcellularLocation>
</comment>
<evidence type="ECO:0000256" key="1">
    <source>
        <dbReference type="ARBA" id="ARBA00004141"/>
    </source>
</evidence>
<keyword evidence="3 5" id="KW-1133">Transmembrane helix</keyword>
<evidence type="ECO:0008006" key="8">
    <source>
        <dbReference type="Google" id="ProtNLM"/>
    </source>
</evidence>
<evidence type="ECO:0000256" key="3">
    <source>
        <dbReference type="ARBA" id="ARBA00022989"/>
    </source>
</evidence>
<dbReference type="Pfam" id="PF09685">
    <property type="entry name" value="MamF_MmsF"/>
    <property type="match status" value="1"/>
</dbReference>
<gene>
    <name evidence="6" type="ORF">NB22_01030</name>
</gene>
<name>A0A829LX33_LIMFE</name>
<comment type="caution">
    <text evidence="6">The sequence shown here is derived from an EMBL/GenBank/DDBJ whole genome shotgun (WGS) entry which is preliminary data.</text>
</comment>
<protein>
    <recommendedName>
        <fullName evidence="8">DUF4870 domain-containing protein</fullName>
    </recommendedName>
</protein>
<reference evidence="7" key="1">
    <citation type="submission" date="2013-10" db="EMBL/GenBank/DDBJ databases">
        <title>Draft genome sequence of Lactobacillus fermentum NB-22.</title>
        <authorList>
            <person name="Chaplin A.V."/>
            <person name="Shkoporov A.N."/>
            <person name="Khokhlova E.V."/>
            <person name="Efimov B.A."/>
            <person name="Kafarskaia L.I."/>
        </authorList>
    </citation>
    <scope>NUCLEOTIDE SEQUENCE [LARGE SCALE GENOMIC DNA]</scope>
    <source>
        <strain evidence="7">NB-22</strain>
    </source>
</reference>
<feature type="transmembrane region" description="Helical" evidence="5">
    <location>
        <begin position="87"/>
        <end position="117"/>
    </location>
</feature>
<evidence type="ECO:0000313" key="7">
    <source>
        <dbReference type="Proteomes" id="UP000018412"/>
    </source>
</evidence>
<evidence type="ECO:0000256" key="5">
    <source>
        <dbReference type="SAM" id="Phobius"/>
    </source>
</evidence>
<dbReference type="Proteomes" id="UP000018412">
    <property type="component" value="Unassembled WGS sequence"/>
</dbReference>